<comment type="caution">
    <text evidence="1">The sequence shown here is derived from an EMBL/GenBank/DDBJ whole genome shotgun (WGS) entry which is preliminary data.</text>
</comment>
<accession>A0ABT0L8L4</accession>
<protein>
    <recommendedName>
        <fullName evidence="3">YscQ/HrcQ family type III secretion apparatus protein</fullName>
    </recommendedName>
</protein>
<reference evidence="1 2" key="1">
    <citation type="submission" date="2022-01" db="EMBL/GenBank/DDBJ databases">
        <title>Whole genome-based taxonomy of the Shewanellaceae.</title>
        <authorList>
            <person name="Martin-Rodriguez A.J."/>
        </authorList>
    </citation>
    <scope>NUCLEOTIDE SEQUENCE [LARGE SCALE GENOMIC DNA]</scope>
    <source>
        <strain evidence="1 2">DSM 17177</strain>
    </source>
</reference>
<evidence type="ECO:0008006" key="3">
    <source>
        <dbReference type="Google" id="ProtNLM"/>
    </source>
</evidence>
<dbReference type="RefSeq" id="WP_248938973.1">
    <property type="nucleotide sequence ID" value="NZ_JAKIKS010000010.1"/>
</dbReference>
<dbReference type="EMBL" id="JAKIKS010000010">
    <property type="protein sequence ID" value="MCL1123687.1"/>
    <property type="molecule type" value="Genomic_DNA"/>
</dbReference>
<evidence type="ECO:0000313" key="1">
    <source>
        <dbReference type="EMBL" id="MCL1123687.1"/>
    </source>
</evidence>
<gene>
    <name evidence="1" type="ORF">L2764_04095</name>
</gene>
<dbReference type="Proteomes" id="UP001203423">
    <property type="component" value="Unassembled WGS sequence"/>
</dbReference>
<keyword evidence="2" id="KW-1185">Reference proteome</keyword>
<evidence type="ECO:0000313" key="2">
    <source>
        <dbReference type="Proteomes" id="UP001203423"/>
    </source>
</evidence>
<proteinExistence type="predicted"/>
<sequence length="282" mass="31269">MSANELLNLSQLIGTGLQDERCKIELARSSGDGFFWQLTGQPQGVGVWCRHADWQQMVETYSGLPEPSSLPDELLACVSAVLFEPAGEWLGELLEPTPTAMVLADDIYPLFTLEAYECAFLQVPVDLYQEMISQWSPFRGQDPLVELSLVAGYLEQSSGKVKLVQVSEGQWLKGDVKPEQGQSLLWWDRPLGAVSLDDIDVNGIVIEEMGYKLDFIYQPVIATLATIRLSLAQIGSMMEGDRLSGEINMFSQLQLMHDKIPVAIGKLLRGKGGLLVQIEQYC</sequence>
<name>A0ABT0L8L4_9GAMM</name>
<organism evidence="1 2">
    <name type="scientific">Shewanella surugensis</name>
    <dbReference type="NCBI Taxonomy" id="212020"/>
    <lineage>
        <taxon>Bacteria</taxon>
        <taxon>Pseudomonadati</taxon>
        <taxon>Pseudomonadota</taxon>
        <taxon>Gammaproteobacteria</taxon>
        <taxon>Alteromonadales</taxon>
        <taxon>Shewanellaceae</taxon>
        <taxon>Shewanella</taxon>
    </lineage>
</organism>